<proteinExistence type="predicted"/>
<keyword evidence="2" id="KW-1185">Reference proteome</keyword>
<comment type="caution">
    <text evidence="1">The sequence shown here is derived from an EMBL/GenBank/DDBJ whole genome shotgun (WGS) entry which is preliminary data.</text>
</comment>
<sequence>MGINRATLIEQLHRLETDLGQQLYHRASSAGRRQRPIALGTTLLNLVVQPDIQALRETRARLPRISA</sequence>
<dbReference type="Proteomes" id="UP001595912">
    <property type="component" value="Unassembled WGS sequence"/>
</dbReference>
<gene>
    <name evidence="1" type="ORF">ACFPIJ_35415</name>
</gene>
<evidence type="ECO:0000313" key="1">
    <source>
        <dbReference type="EMBL" id="MFC5003108.1"/>
    </source>
</evidence>
<evidence type="ECO:0008006" key="3">
    <source>
        <dbReference type="Google" id="ProtNLM"/>
    </source>
</evidence>
<reference evidence="2" key="1">
    <citation type="journal article" date="2019" name="Int. J. Syst. Evol. Microbiol.">
        <title>The Global Catalogue of Microorganisms (GCM) 10K type strain sequencing project: providing services to taxonomists for standard genome sequencing and annotation.</title>
        <authorList>
            <consortium name="The Broad Institute Genomics Platform"/>
            <consortium name="The Broad Institute Genome Sequencing Center for Infectious Disease"/>
            <person name="Wu L."/>
            <person name="Ma J."/>
        </authorList>
    </citation>
    <scope>NUCLEOTIDE SEQUENCE [LARGE SCALE GENOMIC DNA]</scope>
    <source>
        <strain evidence="2">CGMCC 4.7152</strain>
    </source>
</reference>
<organism evidence="1 2">
    <name type="scientific">Dactylosporangium cerinum</name>
    <dbReference type="NCBI Taxonomy" id="1434730"/>
    <lineage>
        <taxon>Bacteria</taxon>
        <taxon>Bacillati</taxon>
        <taxon>Actinomycetota</taxon>
        <taxon>Actinomycetes</taxon>
        <taxon>Micromonosporales</taxon>
        <taxon>Micromonosporaceae</taxon>
        <taxon>Dactylosporangium</taxon>
    </lineage>
</organism>
<name>A0ABV9W722_9ACTN</name>
<protein>
    <recommendedName>
        <fullName evidence="3">HTH lysR-type domain-containing protein</fullName>
    </recommendedName>
</protein>
<dbReference type="EMBL" id="JBHSIU010000046">
    <property type="protein sequence ID" value="MFC5003108.1"/>
    <property type="molecule type" value="Genomic_DNA"/>
</dbReference>
<accession>A0ABV9W722</accession>
<dbReference type="RefSeq" id="WP_380122085.1">
    <property type="nucleotide sequence ID" value="NZ_JBHSIU010000046.1"/>
</dbReference>
<evidence type="ECO:0000313" key="2">
    <source>
        <dbReference type="Proteomes" id="UP001595912"/>
    </source>
</evidence>